<evidence type="ECO:0000313" key="1">
    <source>
        <dbReference type="EnsemblMetazoa" id="AMEM003043-PA"/>
    </source>
</evidence>
<organism evidence="1 2">
    <name type="scientific">Anopheles merus</name>
    <name type="common">Mosquito</name>
    <dbReference type="NCBI Taxonomy" id="30066"/>
    <lineage>
        <taxon>Eukaryota</taxon>
        <taxon>Metazoa</taxon>
        <taxon>Ecdysozoa</taxon>
        <taxon>Arthropoda</taxon>
        <taxon>Hexapoda</taxon>
        <taxon>Insecta</taxon>
        <taxon>Pterygota</taxon>
        <taxon>Neoptera</taxon>
        <taxon>Endopterygota</taxon>
        <taxon>Diptera</taxon>
        <taxon>Nematocera</taxon>
        <taxon>Culicoidea</taxon>
        <taxon>Culicidae</taxon>
        <taxon>Anophelinae</taxon>
        <taxon>Anopheles</taxon>
    </lineage>
</organism>
<accession>A0A182USV5</accession>
<proteinExistence type="predicted"/>
<sequence length="154" mass="16806">MVNDGYANASIDRFVPEGNRKTVALEHVKSSFNANLEQPVATITTELKVEKSYRLSPDIIRSDRDGKSTQTAFPEEGCLNSITTSLPRERDSMGSSKALCVSTCGGIPCPGSYWFTVSWSGTCQRSCHRHGCVKNVNVTDVVAIDNHVGHVKTE</sequence>
<reference evidence="1" key="1">
    <citation type="submission" date="2020-05" db="UniProtKB">
        <authorList>
            <consortium name="EnsemblMetazoa"/>
        </authorList>
    </citation>
    <scope>IDENTIFICATION</scope>
    <source>
        <strain evidence="1">MAF</strain>
    </source>
</reference>
<dbReference type="EnsemblMetazoa" id="AMEM003043-RA">
    <property type="protein sequence ID" value="AMEM003043-PA"/>
    <property type="gene ID" value="AMEM003043"/>
</dbReference>
<protein>
    <submittedName>
        <fullName evidence="1">Uncharacterized protein</fullName>
    </submittedName>
</protein>
<name>A0A182USV5_ANOME</name>
<keyword evidence="2" id="KW-1185">Reference proteome</keyword>
<dbReference type="AlphaFoldDB" id="A0A182USV5"/>
<evidence type="ECO:0000313" key="2">
    <source>
        <dbReference type="Proteomes" id="UP000075903"/>
    </source>
</evidence>
<dbReference type="VEuPathDB" id="VectorBase:AMEM003043"/>
<dbReference type="Proteomes" id="UP000075903">
    <property type="component" value="Unassembled WGS sequence"/>
</dbReference>